<evidence type="ECO:0000256" key="2">
    <source>
        <dbReference type="ARBA" id="ARBA00023002"/>
    </source>
</evidence>
<dbReference type="PRINTS" id="PR00081">
    <property type="entry name" value="GDHRDH"/>
</dbReference>
<dbReference type="AlphaFoldDB" id="A0A975D634"/>
<dbReference type="Gene3D" id="3.40.50.720">
    <property type="entry name" value="NAD(P)-binding Rossmann-like Domain"/>
    <property type="match status" value="1"/>
</dbReference>
<dbReference type="EMBL" id="CP059319">
    <property type="protein sequence ID" value="QTH23393.1"/>
    <property type="molecule type" value="Genomic_DNA"/>
</dbReference>
<dbReference type="SUPFAM" id="SSF51735">
    <property type="entry name" value="NAD(P)-binding Rossmann-fold domains"/>
    <property type="match status" value="1"/>
</dbReference>
<evidence type="ECO:0000256" key="3">
    <source>
        <dbReference type="RuleBase" id="RU000363"/>
    </source>
</evidence>
<dbReference type="PROSITE" id="PS00061">
    <property type="entry name" value="ADH_SHORT"/>
    <property type="match status" value="1"/>
</dbReference>
<evidence type="ECO:0000256" key="1">
    <source>
        <dbReference type="ARBA" id="ARBA00006484"/>
    </source>
</evidence>
<name>A0A975D634_9SPHN</name>
<feature type="domain" description="Ketoreductase" evidence="4">
    <location>
        <begin position="18"/>
        <end position="207"/>
    </location>
</feature>
<dbReference type="SMART" id="SM00822">
    <property type="entry name" value="PKS_KR"/>
    <property type="match status" value="1"/>
</dbReference>
<evidence type="ECO:0000259" key="4">
    <source>
        <dbReference type="SMART" id="SM00822"/>
    </source>
</evidence>
<keyword evidence="2" id="KW-0560">Oxidoreductase</keyword>
<organism evidence="5 6">
    <name type="scientific">Rhizorhabdus wittichii</name>
    <dbReference type="NCBI Taxonomy" id="160791"/>
    <lineage>
        <taxon>Bacteria</taxon>
        <taxon>Pseudomonadati</taxon>
        <taxon>Pseudomonadota</taxon>
        <taxon>Alphaproteobacteria</taxon>
        <taxon>Sphingomonadales</taxon>
        <taxon>Sphingomonadaceae</taxon>
        <taxon>Rhizorhabdus</taxon>
    </lineage>
</organism>
<proteinExistence type="inferred from homology"/>
<evidence type="ECO:0000313" key="5">
    <source>
        <dbReference type="EMBL" id="QTH23393.1"/>
    </source>
</evidence>
<dbReference type="InterPro" id="IPR036291">
    <property type="entry name" value="NAD(P)-bd_dom_sf"/>
</dbReference>
<dbReference type="PANTHER" id="PTHR45024">
    <property type="entry name" value="DEHYDROGENASES, SHORT CHAIN"/>
    <property type="match status" value="1"/>
</dbReference>
<dbReference type="PRINTS" id="PR00080">
    <property type="entry name" value="SDRFAMILY"/>
</dbReference>
<dbReference type="InterPro" id="IPR020904">
    <property type="entry name" value="Sc_DH/Rdtase_CS"/>
</dbReference>
<accession>A0A975D634</accession>
<dbReference type="Proteomes" id="UP000664914">
    <property type="component" value="Chromosome"/>
</dbReference>
<dbReference type="InterPro" id="IPR002347">
    <property type="entry name" value="SDR_fam"/>
</dbReference>
<sequence length="325" mass="33968">MVNQERRMAAETYRLDGRVILITGAGRGLGESYARHLADLGAQVIVNDLGAGMADGEGSPLPARRVAEAIRAAGGRASDDMSDIADPREAEALVERIVEVHGRIDALINNAGNFLPPAPFAETALADFERTWRIHLGGTYNLCRAALPHMTGQGFGRIVNTISTQGLYGGVGTAAYASAKAAVQGLTASLAAEHRGSDVRINAISPGAFTRMVDAGERPAAFTEALKRNLPADLVAPAVAWLCHPACAENGALIQAMSGWFSRTIIGDLDGFWDFAPSIDSVARGLAALPATGPVRAADSSAAHAQSIIARAEAARAHSQEKKIS</sequence>
<protein>
    <submittedName>
        <fullName evidence="5">SDR family NAD(P)-dependent oxidoreductase</fullName>
    </submittedName>
</protein>
<gene>
    <name evidence="5" type="ORF">HRJ34_07795</name>
</gene>
<reference evidence="5" key="1">
    <citation type="submission" date="2020-07" db="EMBL/GenBank/DDBJ databases">
        <authorList>
            <person name="Camacho E."/>
        </authorList>
    </citation>
    <scope>NUCLEOTIDE SEQUENCE</scope>
    <source>
        <strain evidence="5">MPO218</strain>
    </source>
</reference>
<dbReference type="InterPro" id="IPR057326">
    <property type="entry name" value="KR_dom"/>
</dbReference>
<dbReference type="InterPro" id="IPR051687">
    <property type="entry name" value="Peroxisomal_Beta-Oxidation"/>
</dbReference>
<comment type="similarity">
    <text evidence="1 3">Belongs to the short-chain dehydrogenases/reductases (SDR) family.</text>
</comment>
<dbReference type="PANTHER" id="PTHR45024:SF2">
    <property type="entry name" value="SCP2 DOMAIN-CONTAINING PROTEIN"/>
    <property type="match status" value="1"/>
</dbReference>
<evidence type="ECO:0000313" key="6">
    <source>
        <dbReference type="Proteomes" id="UP000664914"/>
    </source>
</evidence>
<dbReference type="GO" id="GO:0016491">
    <property type="term" value="F:oxidoreductase activity"/>
    <property type="evidence" value="ECO:0007669"/>
    <property type="project" value="UniProtKB-KW"/>
</dbReference>
<reference evidence="5" key="2">
    <citation type="submission" date="2021-04" db="EMBL/GenBank/DDBJ databases">
        <title>Isolation and genomic analysis of the ibuprofen-degrading bacterium Sphingomonas strain MPO218.</title>
        <authorList>
            <person name="Aulestia M."/>
            <person name="Flores A."/>
            <person name="Mangas E.L."/>
            <person name="Perez-Pulido A.J."/>
            <person name="Santero E."/>
            <person name="Camacho E.M."/>
        </authorList>
    </citation>
    <scope>NUCLEOTIDE SEQUENCE</scope>
    <source>
        <strain evidence="5">MPO218</strain>
    </source>
</reference>
<dbReference type="Pfam" id="PF00106">
    <property type="entry name" value="adh_short"/>
    <property type="match status" value="1"/>
</dbReference>